<feature type="region of interest" description="Disordered" evidence="3">
    <location>
        <begin position="148"/>
        <end position="196"/>
    </location>
</feature>
<organism evidence="4 5">
    <name type="scientific">Polysphondylium violaceum</name>
    <dbReference type="NCBI Taxonomy" id="133409"/>
    <lineage>
        <taxon>Eukaryota</taxon>
        <taxon>Amoebozoa</taxon>
        <taxon>Evosea</taxon>
        <taxon>Eumycetozoa</taxon>
        <taxon>Dictyostelia</taxon>
        <taxon>Dictyosteliales</taxon>
        <taxon>Dictyosteliaceae</taxon>
        <taxon>Polysphondylium</taxon>
    </lineage>
</organism>
<keyword evidence="5" id="KW-1185">Reference proteome</keyword>
<dbReference type="PANTHER" id="PTHR13489">
    <property type="entry name" value="MINI-CHROMOSOME MAINTENANCE COMPLEX-BINDING PROTEIN"/>
    <property type="match status" value="1"/>
</dbReference>
<dbReference type="GO" id="GO:0006261">
    <property type="term" value="P:DNA-templated DNA replication"/>
    <property type="evidence" value="ECO:0007669"/>
    <property type="project" value="TreeGrafter"/>
</dbReference>
<evidence type="ECO:0000313" key="5">
    <source>
        <dbReference type="Proteomes" id="UP000695562"/>
    </source>
</evidence>
<protein>
    <recommendedName>
        <fullName evidence="6">Mini-chromosome maintenance complex-binding protein</fullName>
    </recommendedName>
</protein>
<dbReference type="Pfam" id="PF09739">
    <property type="entry name" value="MCM_bind"/>
    <property type="match status" value="1"/>
</dbReference>
<evidence type="ECO:0000256" key="2">
    <source>
        <dbReference type="ARBA" id="ARBA00023242"/>
    </source>
</evidence>
<dbReference type="AlphaFoldDB" id="A0A8J4UYR0"/>
<feature type="compositionally biased region" description="Low complexity" evidence="3">
    <location>
        <begin position="179"/>
        <end position="196"/>
    </location>
</feature>
<gene>
    <name evidence="4" type="ORF">CYY_005257</name>
</gene>
<reference evidence="4" key="1">
    <citation type="submission" date="2020-01" db="EMBL/GenBank/DDBJ databases">
        <title>Development of genomics and gene disruption for Polysphondylium violaceum indicates a role for the polyketide synthase stlB in stalk morphogenesis.</title>
        <authorList>
            <person name="Narita B."/>
            <person name="Kawabe Y."/>
            <person name="Kin K."/>
            <person name="Saito T."/>
            <person name="Gibbs R."/>
            <person name="Kuspa A."/>
            <person name="Muzny D."/>
            <person name="Queller D."/>
            <person name="Richards S."/>
            <person name="Strassman J."/>
            <person name="Sucgang R."/>
            <person name="Worley K."/>
            <person name="Schaap P."/>
        </authorList>
    </citation>
    <scope>NUCLEOTIDE SEQUENCE</scope>
    <source>
        <strain evidence="4">QSvi11</strain>
    </source>
</reference>
<comment type="subcellular location">
    <subcellularLocation>
        <location evidence="1">Nucleus</location>
    </subcellularLocation>
</comment>
<dbReference type="GO" id="GO:0005634">
    <property type="term" value="C:nucleus"/>
    <property type="evidence" value="ECO:0007669"/>
    <property type="project" value="UniProtKB-SubCell"/>
</dbReference>
<evidence type="ECO:0000313" key="4">
    <source>
        <dbReference type="EMBL" id="KAF2073440.1"/>
    </source>
</evidence>
<sequence length="648" mass="75368">MSDINNISSLSNPYKVINEFYEKSRDNLTNGVIVQHFRELLADNDVYSSIPLIESITDCDLHQGKLVRLRCMIQDVFEPQLYNVEYKIKNNQTNEIRYELAKYKDYTNIRENEEFILDYFNSNHQQQQCMDRNVLYCIPIPCQNKWVSKRNDSTTNSNNQVNKKKRPIEDDQQEDDDINNNNNNNNSEIIDNNNNNKKIKQNEKELKKNNNNFGKEIDFEKLYNYPVPANKEDKRVPFIVKVYDDYEIPQPGSDIPISVLKVSELVEFVGIVPQFVPDDHSSNAEKERNMMNMLGLLSFDSDQQTFPESLVPLFHCITFKLLNPYENGNHEFPFNSTTSTTTTPATQTEQQQKLDSIKSIRQELVDYILNYINDPLFAEYFIFYIISKVYSYNSGICLGNFSLNIDINCKDKEKQKQFKDIPKIIERILENVVCRSYRFEANIDNLNDFNIIPTKNYDENRIVSGLLQLAKNTHLIIDETTISEGKLESQALKGLAAIRNVSMLQKIEYDFIYHPIEFQTDIQIIDVSVGKPLVDCFSKVKINPTATTNINGTTTIDMDQNQSLFTRLQKYVNILQNTVFQPSDSQVTDHIQNDFVSSRQKDPNLSQEIFHYWLTLSRLMSLSFGENKISIARWESMKALENSRTSLL</sequence>
<keyword evidence="2" id="KW-0539">Nucleus</keyword>
<accession>A0A8J4UYR0</accession>
<evidence type="ECO:0008006" key="6">
    <source>
        <dbReference type="Google" id="ProtNLM"/>
    </source>
</evidence>
<dbReference type="GO" id="GO:0003682">
    <property type="term" value="F:chromatin binding"/>
    <property type="evidence" value="ECO:0007669"/>
    <property type="project" value="TreeGrafter"/>
</dbReference>
<name>A0A8J4UYR0_9MYCE</name>
<dbReference type="Proteomes" id="UP000695562">
    <property type="component" value="Unassembled WGS sequence"/>
</dbReference>
<dbReference type="EMBL" id="AJWJ01000204">
    <property type="protein sequence ID" value="KAF2073440.1"/>
    <property type="molecule type" value="Genomic_DNA"/>
</dbReference>
<feature type="region of interest" description="Disordered" evidence="3">
    <location>
        <begin position="332"/>
        <end position="352"/>
    </location>
</feature>
<evidence type="ECO:0000256" key="1">
    <source>
        <dbReference type="ARBA" id="ARBA00004123"/>
    </source>
</evidence>
<evidence type="ECO:0000256" key="3">
    <source>
        <dbReference type="SAM" id="MobiDB-lite"/>
    </source>
</evidence>
<feature type="compositionally biased region" description="Low complexity" evidence="3">
    <location>
        <begin position="337"/>
        <end position="351"/>
    </location>
</feature>
<dbReference type="OrthoDB" id="329666at2759"/>
<proteinExistence type="predicted"/>
<comment type="caution">
    <text evidence="4">The sequence shown here is derived from an EMBL/GenBank/DDBJ whole genome shotgun (WGS) entry which is preliminary data.</text>
</comment>
<dbReference type="PANTHER" id="PTHR13489:SF0">
    <property type="entry name" value="MINI-CHROMOSOME MAINTENANCE COMPLEX-BINDING PROTEIN"/>
    <property type="match status" value="1"/>
</dbReference>
<dbReference type="InterPro" id="IPR019140">
    <property type="entry name" value="MCM_complex-bd"/>
</dbReference>